<keyword evidence="2" id="KW-1185">Reference proteome</keyword>
<gene>
    <name evidence="1" type="ORF">NC653_015172</name>
</gene>
<name>A0AAD6QJZ3_9ROSI</name>
<dbReference type="AlphaFoldDB" id="A0AAD6QJZ3"/>
<comment type="caution">
    <text evidence="1">The sequence shown here is derived from an EMBL/GenBank/DDBJ whole genome shotgun (WGS) entry which is preliminary data.</text>
</comment>
<sequence>MGAGGDEVVEIESLEKGLLTPNKEITDVEEDPISAVHYLVSTSSDDRRMLV</sequence>
<proteinExistence type="predicted"/>
<evidence type="ECO:0000313" key="2">
    <source>
        <dbReference type="Proteomes" id="UP001164929"/>
    </source>
</evidence>
<dbReference type="Proteomes" id="UP001164929">
    <property type="component" value="Chromosome 6"/>
</dbReference>
<evidence type="ECO:0000313" key="1">
    <source>
        <dbReference type="EMBL" id="KAJ6991752.1"/>
    </source>
</evidence>
<accession>A0AAD6QJZ3</accession>
<dbReference type="EMBL" id="JAQIZT010000006">
    <property type="protein sequence ID" value="KAJ6991752.1"/>
    <property type="molecule type" value="Genomic_DNA"/>
</dbReference>
<protein>
    <submittedName>
        <fullName evidence="1">Uncharacterized protein</fullName>
    </submittedName>
</protein>
<organism evidence="1 2">
    <name type="scientific">Populus alba x Populus x berolinensis</name>
    <dbReference type="NCBI Taxonomy" id="444605"/>
    <lineage>
        <taxon>Eukaryota</taxon>
        <taxon>Viridiplantae</taxon>
        <taxon>Streptophyta</taxon>
        <taxon>Embryophyta</taxon>
        <taxon>Tracheophyta</taxon>
        <taxon>Spermatophyta</taxon>
        <taxon>Magnoliopsida</taxon>
        <taxon>eudicotyledons</taxon>
        <taxon>Gunneridae</taxon>
        <taxon>Pentapetalae</taxon>
        <taxon>rosids</taxon>
        <taxon>fabids</taxon>
        <taxon>Malpighiales</taxon>
        <taxon>Salicaceae</taxon>
        <taxon>Saliceae</taxon>
        <taxon>Populus</taxon>
    </lineage>
</organism>
<reference evidence="1" key="1">
    <citation type="journal article" date="2023" name="Mol. Ecol. Resour.">
        <title>Chromosome-level genome assembly of a triploid poplar Populus alba 'Berolinensis'.</title>
        <authorList>
            <person name="Chen S."/>
            <person name="Yu Y."/>
            <person name="Wang X."/>
            <person name="Wang S."/>
            <person name="Zhang T."/>
            <person name="Zhou Y."/>
            <person name="He R."/>
            <person name="Meng N."/>
            <person name="Wang Y."/>
            <person name="Liu W."/>
            <person name="Liu Z."/>
            <person name="Liu J."/>
            <person name="Guo Q."/>
            <person name="Huang H."/>
            <person name="Sederoff R.R."/>
            <person name="Wang G."/>
            <person name="Qu G."/>
            <person name="Chen S."/>
        </authorList>
    </citation>
    <scope>NUCLEOTIDE SEQUENCE</scope>
    <source>
        <strain evidence="1">SC-2020</strain>
    </source>
</reference>